<keyword evidence="3" id="KW-1185">Reference proteome</keyword>
<evidence type="ECO:0000313" key="2">
    <source>
        <dbReference type="EMBL" id="MBA5729512.1"/>
    </source>
</evidence>
<comment type="caution">
    <text evidence="2">The sequence shown here is derived from an EMBL/GenBank/DDBJ whole genome shotgun (WGS) entry which is preliminary data.</text>
</comment>
<gene>
    <name evidence="2" type="ORF">HW423_06910</name>
</gene>
<organism evidence="2 3">
    <name type="scientific">Ruoffia halotolerans</name>
    <dbReference type="NCBI Taxonomy" id="2748684"/>
    <lineage>
        <taxon>Bacteria</taxon>
        <taxon>Bacillati</taxon>
        <taxon>Bacillota</taxon>
        <taxon>Bacilli</taxon>
        <taxon>Lactobacillales</taxon>
        <taxon>Aerococcaceae</taxon>
        <taxon>Ruoffia</taxon>
    </lineage>
</organism>
<dbReference type="GO" id="GO:0005975">
    <property type="term" value="P:carbohydrate metabolic process"/>
    <property type="evidence" value="ECO:0007669"/>
    <property type="project" value="InterPro"/>
</dbReference>
<dbReference type="EMBL" id="JACAOA010000016">
    <property type="protein sequence ID" value="MBA5729512.1"/>
    <property type="molecule type" value="Genomic_DNA"/>
</dbReference>
<dbReference type="InterPro" id="IPR036881">
    <property type="entry name" value="Glyco_hydro_3_C_sf"/>
</dbReference>
<evidence type="ECO:0000313" key="3">
    <source>
        <dbReference type="Proteomes" id="UP000571018"/>
    </source>
</evidence>
<reference evidence="2 3" key="1">
    <citation type="submission" date="2020-06" db="EMBL/GenBank/DDBJ databases">
        <title>Reclassification of Facklamia ignava, Facklamia soureckii and Facklami tabacinasalis as Falseniella iganva gen. nov., comb. nov., Hutsoniella ignava gen. nov., comb. nov., and Ruoffia tabacinasalis gen. nov., comb. nov and description of Ruoffia haltotolerans sp. nov., isolated from hypersaline Inland Sea of Qatar.</title>
        <authorList>
            <person name="Fotedar R."/>
            <person name="Sankaranarayanan K."/>
            <person name="Lawson P."/>
            <person name="Caldwell M."/>
            <person name="Zeyara A."/>
            <person name="Al Malki A."/>
            <person name="Ali M."/>
        </authorList>
    </citation>
    <scope>NUCLEOTIDE SEQUENCE [LARGE SCALE GENOMIC DNA]</scope>
    <source>
        <strain evidence="2 3">INB8</strain>
    </source>
</reference>
<dbReference type="GO" id="GO:0004553">
    <property type="term" value="F:hydrolase activity, hydrolyzing O-glycosyl compounds"/>
    <property type="evidence" value="ECO:0007669"/>
    <property type="project" value="InterPro"/>
</dbReference>
<dbReference type="Proteomes" id="UP000571018">
    <property type="component" value="Unassembled WGS sequence"/>
</dbReference>
<name>A0A839A682_9LACT</name>
<evidence type="ECO:0000256" key="1">
    <source>
        <dbReference type="ARBA" id="ARBA00022801"/>
    </source>
</evidence>
<sequence>MILGQFSPIGKLPLTLPKNSKVIGVDEYGESISRNDVPGYDKDKYMRKGMTCAYVNQAGNEYRSGFGLN</sequence>
<dbReference type="AlphaFoldDB" id="A0A839A682"/>
<proteinExistence type="predicted"/>
<dbReference type="Gene3D" id="3.40.50.1700">
    <property type="entry name" value="Glycoside hydrolase family 3 C-terminal domain"/>
    <property type="match status" value="1"/>
</dbReference>
<protein>
    <submittedName>
        <fullName evidence="2">Uncharacterized protein</fullName>
    </submittedName>
</protein>
<keyword evidence="1" id="KW-0378">Hydrolase</keyword>
<accession>A0A839A682</accession>